<gene>
    <name evidence="1" type="ORF">D5R95_01615</name>
</gene>
<comment type="caution">
    <text evidence="1">The sequence shown here is derived from an EMBL/GenBank/DDBJ whole genome shotgun (WGS) entry which is preliminary data.</text>
</comment>
<name>A0A424Z3Y5_9EURY</name>
<evidence type="ECO:0000313" key="2">
    <source>
        <dbReference type="Proteomes" id="UP000284763"/>
    </source>
</evidence>
<dbReference type="RefSeq" id="WP_259134932.1">
    <property type="nucleotide sequence ID" value="NZ_JANUCS010000009.1"/>
</dbReference>
<evidence type="ECO:0000313" key="1">
    <source>
        <dbReference type="EMBL" id="RQD90724.1"/>
    </source>
</evidence>
<dbReference type="Proteomes" id="UP000284763">
    <property type="component" value="Unassembled WGS sequence"/>
</dbReference>
<protein>
    <recommendedName>
        <fullName evidence="3">PepSY domain-containing protein</fullName>
    </recommendedName>
</protein>
<accession>A0A424Z3Y5</accession>
<reference evidence="1 2" key="1">
    <citation type="submission" date="2018-08" db="EMBL/GenBank/DDBJ databases">
        <title>The metabolism and importance of syntrophic acetate oxidation coupled to methane or sulfide production in haloalkaline environments.</title>
        <authorList>
            <person name="Timmers P.H.A."/>
            <person name="Vavourakis C.D."/>
            <person name="Sorokin D.Y."/>
            <person name="Sinninghe Damste J.S."/>
            <person name="Muyzer G."/>
            <person name="Stams A.J.M."/>
            <person name="Plugge C.M."/>
        </authorList>
    </citation>
    <scope>NUCLEOTIDE SEQUENCE [LARGE SCALE GENOMIC DNA]</scope>
    <source>
        <strain evidence="1">MSAO_Arc3</strain>
    </source>
</reference>
<organism evidence="1 2">
    <name type="scientific">Methanosalsum natronophilum</name>
    <dbReference type="NCBI Taxonomy" id="768733"/>
    <lineage>
        <taxon>Archaea</taxon>
        <taxon>Methanobacteriati</taxon>
        <taxon>Methanobacteriota</taxon>
        <taxon>Stenosarchaea group</taxon>
        <taxon>Methanomicrobia</taxon>
        <taxon>Methanosarcinales</taxon>
        <taxon>Methanosarcinaceae</taxon>
        <taxon>Methanosalsum</taxon>
    </lineage>
</organism>
<dbReference type="AlphaFoldDB" id="A0A424Z3Y5"/>
<dbReference type="EMBL" id="QZAB01000109">
    <property type="protein sequence ID" value="RQD90724.1"/>
    <property type="molecule type" value="Genomic_DNA"/>
</dbReference>
<proteinExistence type="predicted"/>
<evidence type="ECO:0008006" key="3">
    <source>
        <dbReference type="Google" id="ProtNLM"/>
    </source>
</evidence>
<sequence length="143" mass="16119">MKKIIQVVLVLLVLITILGINSVSGNQDDSRVETCPILVSLQEKLGFSLCGLFSGTPDQEVTNLPLNKEDVLKIAQEKIDFRVGENNVYLADTWWVIYYSDEVGSQMIRINSLTGEIVEEHNSRYSDNFSSKSNDVHYDGCWC</sequence>